<organism evidence="1 2">
    <name type="scientific">Klebsormidium nitens</name>
    <name type="common">Green alga</name>
    <name type="synonym">Ulothrix nitens</name>
    <dbReference type="NCBI Taxonomy" id="105231"/>
    <lineage>
        <taxon>Eukaryota</taxon>
        <taxon>Viridiplantae</taxon>
        <taxon>Streptophyta</taxon>
        <taxon>Klebsormidiophyceae</taxon>
        <taxon>Klebsormidiales</taxon>
        <taxon>Klebsormidiaceae</taxon>
        <taxon>Klebsormidium</taxon>
    </lineage>
</organism>
<evidence type="ECO:0000313" key="1">
    <source>
        <dbReference type="EMBL" id="GAQ87705.1"/>
    </source>
</evidence>
<proteinExistence type="predicted"/>
<dbReference type="AlphaFoldDB" id="A0A1Y1I9R8"/>
<name>A0A1Y1I9R8_KLENI</name>
<dbReference type="OrthoDB" id="1932925at2759"/>
<accession>A0A1Y1I9R8</accession>
<gene>
    <name evidence="1" type="ORF">KFL_003710110</name>
</gene>
<dbReference type="EMBL" id="DF237320">
    <property type="protein sequence ID" value="GAQ87705.1"/>
    <property type="molecule type" value="Genomic_DNA"/>
</dbReference>
<dbReference type="Proteomes" id="UP000054558">
    <property type="component" value="Unassembled WGS sequence"/>
</dbReference>
<sequence>MVDAAWLPPAVRREATQRLLLLCVITAVVLGGPLLVTSGGCQLGSLASFRIAQIVLESSNSAPVTPSGLSQPEETRTHALALLRAQSWGSAFHQAKLLETVGYMGEEERPTGLCYENRSMADFTIQAEDLRAQNVSTFVPLYFNIQEAKAPSPGKRGLGGKYFYISVEGRPWADPGTVVRLPQPLVWDHSNGSYTVAFEVYDEDVTYNITVSLWHAGYAGYLGNLRDFHWGDCCPALPQMTFLESFTFSTRIMRPDQANATTAPNHGQSRGRWLNDYWEPADCPYTQFSNESLRQCAERNGPFHITLVGDSLMRGLFFDTREILSGKRPDQSQAGHHDEEPVEEAPGFTLEFKWTPHSAALHPRLQNGDFFSNTSSVLVFNTLQWDLARPSPSG</sequence>
<evidence type="ECO:0000313" key="2">
    <source>
        <dbReference type="Proteomes" id="UP000054558"/>
    </source>
</evidence>
<keyword evidence="2" id="KW-1185">Reference proteome</keyword>
<reference evidence="1 2" key="1">
    <citation type="journal article" date="2014" name="Nat. Commun.">
        <title>Klebsormidium flaccidum genome reveals primary factors for plant terrestrial adaptation.</title>
        <authorList>
            <person name="Hori K."/>
            <person name="Maruyama F."/>
            <person name="Fujisawa T."/>
            <person name="Togashi T."/>
            <person name="Yamamoto N."/>
            <person name="Seo M."/>
            <person name="Sato S."/>
            <person name="Yamada T."/>
            <person name="Mori H."/>
            <person name="Tajima N."/>
            <person name="Moriyama T."/>
            <person name="Ikeuchi M."/>
            <person name="Watanabe M."/>
            <person name="Wada H."/>
            <person name="Kobayashi K."/>
            <person name="Saito M."/>
            <person name="Masuda T."/>
            <person name="Sasaki-Sekimoto Y."/>
            <person name="Mashiguchi K."/>
            <person name="Awai K."/>
            <person name="Shimojima M."/>
            <person name="Masuda S."/>
            <person name="Iwai M."/>
            <person name="Nobusawa T."/>
            <person name="Narise T."/>
            <person name="Kondo S."/>
            <person name="Saito H."/>
            <person name="Sato R."/>
            <person name="Murakawa M."/>
            <person name="Ihara Y."/>
            <person name="Oshima-Yamada Y."/>
            <person name="Ohtaka K."/>
            <person name="Satoh M."/>
            <person name="Sonobe K."/>
            <person name="Ishii M."/>
            <person name="Ohtani R."/>
            <person name="Kanamori-Sato M."/>
            <person name="Honoki R."/>
            <person name="Miyazaki D."/>
            <person name="Mochizuki H."/>
            <person name="Umetsu J."/>
            <person name="Higashi K."/>
            <person name="Shibata D."/>
            <person name="Kamiya Y."/>
            <person name="Sato N."/>
            <person name="Nakamura Y."/>
            <person name="Tabata S."/>
            <person name="Ida S."/>
            <person name="Kurokawa K."/>
            <person name="Ohta H."/>
        </authorList>
    </citation>
    <scope>NUCLEOTIDE SEQUENCE [LARGE SCALE GENOMIC DNA]</scope>
    <source>
        <strain evidence="1 2">NIES-2285</strain>
    </source>
</reference>
<protein>
    <submittedName>
        <fullName evidence="1">Uncharacterized protein</fullName>
    </submittedName>
</protein>